<protein>
    <submittedName>
        <fullName evidence="1">Uncharacterized protein</fullName>
    </submittedName>
</protein>
<accession>A0ACC0G9U3</accession>
<organism evidence="1 2">
    <name type="scientific">Camellia lanceoleosa</name>
    <dbReference type="NCBI Taxonomy" id="1840588"/>
    <lineage>
        <taxon>Eukaryota</taxon>
        <taxon>Viridiplantae</taxon>
        <taxon>Streptophyta</taxon>
        <taxon>Embryophyta</taxon>
        <taxon>Tracheophyta</taxon>
        <taxon>Spermatophyta</taxon>
        <taxon>Magnoliopsida</taxon>
        <taxon>eudicotyledons</taxon>
        <taxon>Gunneridae</taxon>
        <taxon>Pentapetalae</taxon>
        <taxon>asterids</taxon>
        <taxon>Ericales</taxon>
        <taxon>Theaceae</taxon>
        <taxon>Camellia</taxon>
    </lineage>
</organism>
<feature type="non-terminal residue" evidence="1">
    <location>
        <position position="186"/>
    </location>
</feature>
<evidence type="ECO:0000313" key="1">
    <source>
        <dbReference type="EMBL" id="KAI7997901.1"/>
    </source>
</evidence>
<reference evidence="1 2" key="1">
    <citation type="journal article" date="2022" name="Plant J.">
        <title>Chromosome-level genome of Camellia lanceoleosa provides a valuable resource for understanding genome evolution and self-incompatibility.</title>
        <authorList>
            <person name="Gong W."/>
            <person name="Xiao S."/>
            <person name="Wang L."/>
            <person name="Liao Z."/>
            <person name="Chang Y."/>
            <person name="Mo W."/>
            <person name="Hu G."/>
            <person name="Li W."/>
            <person name="Zhao G."/>
            <person name="Zhu H."/>
            <person name="Hu X."/>
            <person name="Ji K."/>
            <person name="Xiang X."/>
            <person name="Song Q."/>
            <person name="Yuan D."/>
            <person name="Jin S."/>
            <person name="Zhang L."/>
        </authorList>
    </citation>
    <scope>NUCLEOTIDE SEQUENCE [LARGE SCALE GENOMIC DNA]</scope>
    <source>
        <strain evidence="1">SQ_2022a</strain>
    </source>
</reference>
<name>A0ACC0G9U3_9ERIC</name>
<sequence length="186" mass="20809">MEKGLFVTGNWGSTSEASFVLATWKLWDDLQIPSLPYFPTYDYAYAQGHGQGSPPMVQEHFQSVIILNTTLPWCFNWTPKRIIRCGGVVDDDMANIIVSQLLYLETRLVAISSSGGRHVSISTLMLACVHPFICLVCTGLGTSDITHTIFHILKTYTMLILNPCFQNIHNIYIVLLPFQPAQGSQK</sequence>
<comment type="caution">
    <text evidence="1">The sequence shown here is derived from an EMBL/GenBank/DDBJ whole genome shotgun (WGS) entry which is preliminary data.</text>
</comment>
<gene>
    <name evidence="1" type="ORF">LOK49_LG10G01482</name>
</gene>
<dbReference type="EMBL" id="CM045767">
    <property type="protein sequence ID" value="KAI7997901.1"/>
    <property type="molecule type" value="Genomic_DNA"/>
</dbReference>
<dbReference type="Proteomes" id="UP001060215">
    <property type="component" value="Chromosome 10"/>
</dbReference>
<proteinExistence type="predicted"/>
<evidence type="ECO:0000313" key="2">
    <source>
        <dbReference type="Proteomes" id="UP001060215"/>
    </source>
</evidence>
<keyword evidence="2" id="KW-1185">Reference proteome</keyword>